<protein>
    <submittedName>
        <fullName evidence="2">Uncharacterized protein</fullName>
    </submittedName>
</protein>
<reference evidence="2 3" key="1">
    <citation type="journal article" date="2019" name="Nat. Plants">
        <title>Genome sequencing of Musa balbisiana reveals subgenome evolution and function divergence in polyploid bananas.</title>
        <authorList>
            <person name="Yao X."/>
        </authorList>
    </citation>
    <scope>NUCLEOTIDE SEQUENCE [LARGE SCALE GENOMIC DNA]</scope>
    <source>
        <strain evidence="3">cv. DH-PKW</strain>
        <tissue evidence="2">Leaves</tissue>
    </source>
</reference>
<comment type="caution">
    <text evidence="2">The sequence shown here is derived from an EMBL/GenBank/DDBJ whole genome shotgun (WGS) entry which is preliminary data.</text>
</comment>
<evidence type="ECO:0000313" key="2">
    <source>
        <dbReference type="EMBL" id="THU73456.1"/>
    </source>
</evidence>
<feature type="region of interest" description="Disordered" evidence="1">
    <location>
        <begin position="1"/>
        <end position="25"/>
    </location>
</feature>
<dbReference type="Proteomes" id="UP000317650">
    <property type="component" value="Chromosome 4"/>
</dbReference>
<proteinExistence type="predicted"/>
<accession>A0A4S8KE04</accession>
<sequence>MQPMRVNKAVVPKKPVQEERDIRGGGSLGRDGVNVLSCMIGNLNGDSNDVESELRVHACMYGWNVDRISWEI</sequence>
<evidence type="ECO:0000256" key="1">
    <source>
        <dbReference type="SAM" id="MobiDB-lite"/>
    </source>
</evidence>
<dbReference type="EMBL" id="PYDT01000001">
    <property type="protein sequence ID" value="THU73456.1"/>
    <property type="molecule type" value="Genomic_DNA"/>
</dbReference>
<evidence type="ECO:0000313" key="3">
    <source>
        <dbReference type="Proteomes" id="UP000317650"/>
    </source>
</evidence>
<organism evidence="2 3">
    <name type="scientific">Musa balbisiana</name>
    <name type="common">Banana</name>
    <dbReference type="NCBI Taxonomy" id="52838"/>
    <lineage>
        <taxon>Eukaryota</taxon>
        <taxon>Viridiplantae</taxon>
        <taxon>Streptophyta</taxon>
        <taxon>Embryophyta</taxon>
        <taxon>Tracheophyta</taxon>
        <taxon>Spermatophyta</taxon>
        <taxon>Magnoliopsida</taxon>
        <taxon>Liliopsida</taxon>
        <taxon>Zingiberales</taxon>
        <taxon>Musaceae</taxon>
        <taxon>Musa</taxon>
    </lineage>
</organism>
<dbReference type="AlphaFoldDB" id="A0A4S8KE04"/>
<name>A0A4S8KE04_MUSBA</name>
<keyword evidence="3" id="KW-1185">Reference proteome</keyword>
<gene>
    <name evidence="2" type="ORF">C4D60_Mb04t23040</name>
</gene>